<accession>L0DUD9</accession>
<dbReference type="eggNOG" id="ENOG5032WDV">
    <property type="taxonomic scope" value="Bacteria"/>
</dbReference>
<organism evidence="1 2">
    <name type="scientific">Thioalkalivibrio nitratireducens (strain DSM 14787 / UNIQEM 213 / ALEN2)</name>
    <dbReference type="NCBI Taxonomy" id="1255043"/>
    <lineage>
        <taxon>Bacteria</taxon>
        <taxon>Pseudomonadati</taxon>
        <taxon>Pseudomonadota</taxon>
        <taxon>Gammaproteobacteria</taxon>
        <taxon>Chromatiales</taxon>
        <taxon>Ectothiorhodospiraceae</taxon>
        <taxon>Thioalkalivibrio</taxon>
    </lineage>
</organism>
<dbReference type="OrthoDB" id="8561786at2"/>
<dbReference type="EMBL" id="CP003989">
    <property type="protein sequence ID" value="AGA33214.1"/>
    <property type="molecule type" value="Genomic_DNA"/>
</dbReference>
<gene>
    <name evidence="1" type="ordered locus">TVNIR_1547</name>
</gene>
<evidence type="ECO:0000313" key="1">
    <source>
        <dbReference type="EMBL" id="AGA33214.1"/>
    </source>
</evidence>
<dbReference type="Proteomes" id="UP000010809">
    <property type="component" value="Chromosome"/>
</dbReference>
<protein>
    <submittedName>
        <fullName evidence="1">Uncharacterized protein</fullName>
    </submittedName>
</protein>
<dbReference type="RefSeq" id="WP_015258347.1">
    <property type="nucleotide sequence ID" value="NC_019902.2"/>
</dbReference>
<dbReference type="STRING" id="1255043.TVNIR_1547"/>
<dbReference type="AlphaFoldDB" id="L0DUD9"/>
<name>L0DUD9_THIND</name>
<reference evidence="1" key="1">
    <citation type="submission" date="2015-12" db="EMBL/GenBank/DDBJ databases">
        <authorList>
            <person name="Tikhonova T.V."/>
            <person name="Pavlov A.R."/>
            <person name="Beletsky A.V."/>
            <person name="Mardanov A.V."/>
            <person name="Sorokin D.Y."/>
            <person name="Ravin N.V."/>
            <person name="Popov V.O."/>
        </authorList>
    </citation>
    <scope>NUCLEOTIDE SEQUENCE</scope>
    <source>
        <strain evidence="1">DSM 14787</strain>
    </source>
</reference>
<dbReference type="HOGENOM" id="CLU_162743_0_0_6"/>
<sequence length="128" mass="14295">MSETLLFSIVESPGHPDLGDVYQRRGIREVRLRSIRKAIQALQYQCPDYVVAEFFYGYGNNYAGANLGNLDVFLASLQKYAPDARVIVMVERQERQHADRLAERYPLHAVLVQPVSAADIAGCLPGAD</sequence>
<dbReference type="KEGG" id="tni:TVNIR_1547"/>
<proteinExistence type="predicted"/>
<evidence type="ECO:0000313" key="2">
    <source>
        <dbReference type="Proteomes" id="UP000010809"/>
    </source>
</evidence>
<keyword evidence="2" id="KW-1185">Reference proteome</keyword>
<dbReference type="PATRIC" id="fig|1255043.3.peg.1566"/>